<organism evidence="2 3">
    <name type="scientific">Eiseniibacteriota bacterium</name>
    <dbReference type="NCBI Taxonomy" id="2212470"/>
    <lineage>
        <taxon>Bacteria</taxon>
        <taxon>Candidatus Eiseniibacteriota</taxon>
    </lineage>
</organism>
<dbReference type="Proteomes" id="UP000580839">
    <property type="component" value="Unassembled WGS sequence"/>
</dbReference>
<comment type="caution">
    <text evidence="2">The sequence shown here is derived from an EMBL/GenBank/DDBJ whole genome shotgun (WGS) entry which is preliminary data.</text>
</comment>
<name>A0A849SJ23_UNCEI</name>
<dbReference type="InterPro" id="IPR038731">
    <property type="entry name" value="RgtA/B/C-like"/>
</dbReference>
<evidence type="ECO:0000313" key="3">
    <source>
        <dbReference type="Proteomes" id="UP000580839"/>
    </source>
</evidence>
<evidence type="ECO:0000313" key="2">
    <source>
        <dbReference type="EMBL" id="NOT35382.1"/>
    </source>
</evidence>
<proteinExistence type="predicted"/>
<dbReference type="AlphaFoldDB" id="A0A849SJ23"/>
<evidence type="ECO:0000259" key="1">
    <source>
        <dbReference type="Pfam" id="PF13231"/>
    </source>
</evidence>
<protein>
    <recommendedName>
        <fullName evidence="1">Glycosyltransferase RgtA/B/C/D-like domain-containing protein</fullName>
    </recommendedName>
</protein>
<feature type="non-terminal residue" evidence="2">
    <location>
        <position position="165"/>
    </location>
</feature>
<accession>A0A849SJ23</accession>
<dbReference type="EMBL" id="JABFRW010000192">
    <property type="protein sequence ID" value="NOT35382.1"/>
    <property type="molecule type" value="Genomic_DNA"/>
</dbReference>
<reference evidence="2 3" key="1">
    <citation type="submission" date="2020-04" db="EMBL/GenBank/DDBJ databases">
        <title>Metagenomic profiling of ammonia- and methane-oxidizing microorganisms in a Dutch drinking water treatment plant.</title>
        <authorList>
            <person name="Poghosyan L."/>
            <person name="Leucker S."/>
        </authorList>
    </citation>
    <scope>NUCLEOTIDE SEQUENCE [LARGE SCALE GENOMIC DNA]</scope>
    <source>
        <strain evidence="2">S-RSF-IL-03</strain>
    </source>
</reference>
<feature type="domain" description="Glycosyltransferase RgtA/B/C/D-like" evidence="1">
    <location>
        <begin position="80"/>
        <end position="160"/>
    </location>
</feature>
<gene>
    <name evidence="2" type="ORF">HOP12_14655</name>
</gene>
<dbReference type="Pfam" id="PF13231">
    <property type="entry name" value="PMT_2"/>
    <property type="match status" value="1"/>
</dbReference>
<sequence length="165" mass="17275">MTRSTRPNSNDPRPLAAQAWERVTLLLVAALAAVLSALAFGPHRIGDYFTETDFYGAYAIGARAIQHGQLDATRYGVIGPVYELVLALVGALTGDLLRAAELISIVSMTAAVWLTTRLVARLTDARIGCATAAFLVVNPTLLQFGYSATTDALALALAAGASVVA</sequence>